<gene>
    <name evidence="1" type="ORF">K457DRAFT_19036</name>
</gene>
<dbReference type="EMBL" id="KV442040">
    <property type="protein sequence ID" value="OAQ29523.1"/>
    <property type="molecule type" value="Genomic_DNA"/>
</dbReference>
<reference evidence="1 2" key="1">
    <citation type="submission" date="2016-05" db="EMBL/GenBank/DDBJ databases">
        <title>Genome sequencing reveals origins of a unique bacterial endosymbiosis in the earliest lineages of terrestrial Fungi.</title>
        <authorList>
            <consortium name="DOE Joint Genome Institute"/>
            <person name="Uehling J."/>
            <person name="Gryganskyi A."/>
            <person name="Hameed K."/>
            <person name="Tschaplinski T."/>
            <person name="Misztal P."/>
            <person name="Wu S."/>
            <person name="Desiro A."/>
            <person name="Vande Pol N."/>
            <person name="Du Z.-Y."/>
            <person name="Zienkiewicz A."/>
            <person name="Zienkiewicz K."/>
            <person name="Morin E."/>
            <person name="Tisserant E."/>
            <person name="Splivallo R."/>
            <person name="Hainaut M."/>
            <person name="Henrissat B."/>
            <person name="Ohm R."/>
            <person name="Kuo A."/>
            <person name="Yan J."/>
            <person name="Lipzen A."/>
            <person name="Nolan M."/>
            <person name="Labutti K."/>
            <person name="Barry K."/>
            <person name="Goldstein A."/>
            <person name="Labbe J."/>
            <person name="Schadt C."/>
            <person name="Tuskan G."/>
            <person name="Grigoriev I."/>
            <person name="Martin F."/>
            <person name="Vilgalys R."/>
            <person name="Bonito G."/>
        </authorList>
    </citation>
    <scope>NUCLEOTIDE SEQUENCE [LARGE SCALE GENOMIC DNA]</scope>
    <source>
        <strain evidence="1 2">AG-77</strain>
    </source>
</reference>
<organism evidence="1 2">
    <name type="scientific">Linnemannia elongata AG-77</name>
    <dbReference type="NCBI Taxonomy" id="1314771"/>
    <lineage>
        <taxon>Eukaryota</taxon>
        <taxon>Fungi</taxon>
        <taxon>Fungi incertae sedis</taxon>
        <taxon>Mucoromycota</taxon>
        <taxon>Mortierellomycotina</taxon>
        <taxon>Mortierellomycetes</taxon>
        <taxon>Mortierellales</taxon>
        <taxon>Mortierellaceae</taxon>
        <taxon>Linnemannia</taxon>
    </lineage>
</organism>
<dbReference type="OrthoDB" id="10434501at2759"/>
<dbReference type="Proteomes" id="UP000078512">
    <property type="component" value="Unassembled WGS sequence"/>
</dbReference>
<evidence type="ECO:0000313" key="1">
    <source>
        <dbReference type="EMBL" id="OAQ29523.1"/>
    </source>
</evidence>
<evidence type="ECO:0000313" key="2">
    <source>
        <dbReference type="Proteomes" id="UP000078512"/>
    </source>
</evidence>
<accession>A0A197JX45</accession>
<protein>
    <submittedName>
        <fullName evidence="1">Uncharacterized protein</fullName>
    </submittedName>
</protein>
<sequence length="203" mass="22475">MILTSTGAVYYRLKGSSAPTDRFRSTEVQTTWMDVPCPALGMSEDPTSSLNFCKDSAHKKFLEPTGPDFGNLTVPSFKGTENNRYCFHFVGNFEKKEAFPSDAKVRITVYNKITSPPSQDLLWNEIQPLCKALKIAPPALGCSLSAFPNIVPDDHVIYGCVDLVTTDLETDPGVKGENGVVYVDFYNKEDFSFLCAFGDVKFI</sequence>
<keyword evidence="2" id="KW-1185">Reference proteome</keyword>
<dbReference type="AlphaFoldDB" id="A0A197JX45"/>
<proteinExistence type="predicted"/>
<name>A0A197JX45_9FUNG</name>